<evidence type="ECO:0000256" key="10">
    <source>
        <dbReference type="PROSITE-ProRule" id="PRU00043"/>
    </source>
</evidence>
<keyword evidence="8 11" id="KW-1015">Disulfide bond</keyword>
<dbReference type="CDD" id="cd00110">
    <property type="entry name" value="LamG"/>
    <property type="match status" value="1"/>
</dbReference>
<feature type="disulfide bond" evidence="11">
    <location>
        <begin position="918"/>
        <end position="927"/>
    </location>
</feature>
<dbReference type="CDD" id="cd11304">
    <property type="entry name" value="Cadherin_repeat"/>
    <property type="match status" value="4"/>
</dbReference>
<evidence type="ECO:0000256" key="3">
    <source>
        <dbReference type="ARBA" id="ARBA00022729"/>
    </source>
</evidence>
<dbReference type="SMART" id="SM00179">
    <property type="entry name" value="EGF_CA"/>
    <property type="match status" value="4"/>
</dbReference>
<dbReference type="InterPro" id="IPR001791">
    <property type="entry name" value="Laminin_G"/>
</dbReference>
<feature type="disulfide bond" evidence="11">
    <location>
        <begin position="875"/>
        <end position="884"/>
    </location>
</feature>
<dbReference type="InterPro" id="IPR002126">
    <property type="entry name" value="Cadherin-like_dom"/>
</dbReference>
<feature type="disulfide bond" evidence="11">
    <location>
        <begin position="589"/>
        <end position="598"/>
    </location>
</feature>
<comment type="subcellular location">
    <subcellularLocation>
        <location evidence="1">Membrane</location>
    </subcellularLocation>
</comment>
<dbReference type="CDD" id="cd00054">
    <property type="entry name" value="EGF_CA"/>
    <property type="match status" value="3"/>
</dbReference>
<evidence type="ECO:0000256" key="7">
    <source>
        <dbReference type="ARBA" id="ARBA00023136"/>
    </source>
</evidence>
<keyword evidence="6 14" id="KW-1133">Transmembrane helix</keyword>
<feature type="disulfide bond" evidence="11">
    <location>
        <begin position="570"/>
        <end position="587"/>
    </location>
</feature>
<keyword evidence="9" id="KW-0325">Glycoprotein</keyword>
<dbReference type="SMART" id="SM00181">
    <property type="entry name" value="EGF"/>
    <property type="match status" value="5"/>
</dbReference>
<dbReference type="GO" id="GO:0005509">
    <property type="term" value="F:calcium ion binding"/>
    <property type="evidence" value="ECO:0007669"/>
    <property type="project" value="UniProtKB-UniRule"/>
</dbReference>
<dbReference type="SUPFAM" id="SSF57196">
    <property type="entry name" value="EGF/Laminin"/>
    <property type="match status" value="3"/>
</dbReference>
<keyword evidence="11" id="KW-0245">EGF-like domain</keyword>
<feature type="region of interest" description="Disordered" evidence="13">
    <location>
        <begin position="1175"/>
        <end position="1234"/>
    </location>
</feature>
<evidence type="ECO:0000256" key="9">
    <source>
        <dbReference type="ARBA" id="ARBA00023180"/>
    </source>
</evidence>
<evidence type="ECO:0000256" key="8">
    <source>
        <dbReference type="ARBA" id="ARBA00023157"/>
    </source>
</evidence>
<dbReference type="GO" id="GO:0005886">
    <property type="term" value="C:plasma membrane"/>
    <property type="evidence" value="ECO:0007669"/>
    <property type="project" value="UniProtKB-SubCell"/>
</dbReference>
<evidence type="ECO:0000256" key="14">
    <source>
        <dbReference type="SAM" id="Phobius"/>
    </source>
</evidence>
<feature type="domain" description="Cadherin" evidence="17">
    <location>
        <begin position="197"/>
        <end position="296"/>
    </location>
</feature>
<dbReference type="Pfam" id="PF00008">
    <property type="entry name" value="EGF"/>
    <property type="match status" value="2"/>
</dbReference>
<feature type="region of interest" description="Disordered" evidence="13">
    <location>
        <begin position="1022"/>
        <end position="1061"/>
    </location>
</feature>
<dbReference type="Proteomes" id="UP000095287">
    <property type="component" value="Unplaced"/>
</dbReference>
<feature type="domain" description="Cadherin" evidence="17">
    <location>
        <begin position="3"/>
        <end position="94"/>
    </location>
</feature>
<feature type="disulfide bond" evidence="11">
    <location>
        <begin position="837"/>
        <end position="846"/>
    </location>
</feature>
<feature type="disulfide bond" evidence="12">
    <location>
        <begin position="777"/>
        <end position="804"/>
    </location>
</feature>
<evidence type="ECO:0000256" key="5">
    <source>
        <dbReference type="ARBA" id="ARBA00022837"/>
    </source>
</evidence>
<dbReference type="Pfam" id="PF02210">
    <property type="entry name" value="Laminin_G_2"/>
    <property type="match status" value="1"/>
</dbReference>
<accession>A0A1I8AC89</accession>
<dbReference type="Gene3D" id="2.60.120.200">
    <property type="match status" value="1"/>
</dbReference>
<dbReference type="InterPro" id="IPR013320">
    <property type="entry name" value="ConA-like_dom_sf"/>
</dbReference>
<evidence type="ECO:0000256" key="11">
    <source>
        <dbReference type="PROSITE-ProRule" id="PRU00076"/>
    </source>
</evidence>
<dbReference type="PROSITE" id="PS00232">
    <property type="entry name" value="CADHERIN_1"/>
    <property type="match status" value="1"/>
</dbReference>
<dbReference type="Gene3D" id="2.10.25.10">
    <property type="entry name" value="Laminin"/>
    <property type="match status" value="4"/>
</dbReference>
<dbReference type="WBParaSite" id="L893_g4281.t1">
    <property type="protein sequence ID" value="L893_g4281.t1"/>
    <property type="gene ID" value="L893_g4281"/>
</dbReference>
<dbReference type="PRINTS" id="PR00205">
    <property type="entry name" value="CADHERIN"/>
</dbReference>
<keyword evidence="7 14" id="KW-0472">Membrane</keyword>
<feature type="domain" description="EGF-like" evidence="16">
    <location>
        <begin position="849"/>
        <end position="885"/>
    </location>
</feature>
<dbReference type="PROSITE" id="PS50026">
    <property type="entry name" value="EGF_3"/>
    <property type="match status" value="4"/>
</dbReference>
<dbReference type="InterPro" id="IPR020894">
    <property type="entry name" value="Cadherin_CS"/>
</dbReference>
<feature type="domain" description="EGF-like" evidence="16">
    <location>
        <begin position="561"/>
        <end position="599"/>
    </location>
</feature>
<evidence type="ECO:0000313" key="18">
    <source>
        <dbReference type="Proteomes" id="UP000095287"/>
    </source>
</evidence>
<dbReference type="InterPro" id="IPR001881">
    <property type="entry name" value="EGF-like_Ca-bd_dom"/>
</dbReference>
<dbReference type="PROSITE" id="PS50025">
    <property type="entry name" value="LAM_G_DOMAIN"/>
    <property type="match status" value="1"/>
</dbReference>
<keyword evidence="3" id="KW-0732">Signal</keyword>
<evidence type="ECO:0000259" key="15">
    <source>
        <dbReference type="PROSITE" id="PS50025"/>
    </source>
</evidence>
<dbReference type="PROSITE" id="PS50268">
    <property type="entry name" value="CADHERIN_2"/>
    <property type="match status" value="4"/>
</dbReference>
<feature type="domain" description="Cadherin" evidence="17">
    <location>
        <begin position="95"/>
        <end position="196"/>
    </location>
</feature>
<dbReference type="PROSITE" id="PS01186">
    <property type="entry name" value="EGF_2"/>
    <property type="match status" value="2"/>
</dbReference>
<evidence type="ECO:0000256" key="1">
    <source>
        <dbReference type="ARBA" id="ARBA00004370"/>
    </source>
</evidence>
<dbReference type="FunFam" id="2.60.40.60:FF:000020">
    <property type="entry name" value="Dachsous cadherin-related 1b"/>
    <property type="match status" value="2"/>
</dbReference>
<dbReference type="GO" id="GO:0007156">
    <property type="term" value="P:homophilic cell adhesion via plasma membrane adhesion molecules"/>
    <property type="evidence" value="ECO:0007669"/>
    <property type="project" value="InterPro"/>
</dbReference>
<evidence type="ECO:0000256" key="6">
    <source>
        <dbReference type="ARBA" id="ARBA00022989"/>
    </source>
</evidence>
<evidence type="ECO:0000256" key="4">
    <source>
        <dbReference type="ARBA" id="ARBA00022737"/>
    </source>
</evidence>
<feature type="domain" description="EGF-like" evidence="16">
    <location>
        <begin position="808"/>
        <end position="847"/>
    </location>
</feature>
<evidence type="ECO:0000256" key="12">
    <source>
        <dbReference type="PROSITE-ProRule" id="PRU00122"/>
    </source>
</evidence>
<feature type="compositionally biased region" description="Basic and acidic residues" evidence="13">
    <location>
        <begin position="1176"/>
        <end position="1188"/>
    </location>
</feature>
<dbReference type="InterPro" id="IPR015919">
    <property type="entry name" value="Cadherin-like_sf"/>
</dbReference>
<keyword evidence="5 10" id="KW-0106">Calcium</keyword>
<proteinExistence type="predicted"/>
<comment type="caution">
    <text evidence="11">Lacks conserved residue(s) required for the propagation of feature annotation.</text>
</comment>
<evidence type="ECO:0000259" key="17">
    <source>
        <dbReference type="PROSITE" id="PS50268"/>
    </source>
</evidence>
<reference evidence="19" key="1">
    <citation type="submission" date="2016-11" db="UniProtKB">
        <authorList>
            <consortium name="WormBaseParasite"/>
        </authorList>
    </citation>
    <scope>IDENTIFICATION</scope>
</reference>
<dbReference type="SMART" id="SM00282">
    <property type="entry name" value="LamG"/>
    <property type="match status" value="1"/>
</dbReference>
<dbReference type="Gene3D" id="2.60.40.60">
    <property type="entry name" value="Cadherins"/>
    <property type="match status" value="3"/>
</dbReference>
<evidence type="ECO:0000256" key="13">
    <source>
        <dbReference type="SAM" id="MobiDB-lite"/>
    </source>
</evidence>
<dbReference type="AlphaFoldDB" id="A0A1I8AC89"/>
<sequence>MLESEKVGFVLLKVKAVDIDSHHNEISYFMKESQTHFEVDEKTGQITLKEEVDFEVTPELIFSVVATDKGEPPLSAEARVTVEMLDVNDNAPKFSSAEFHAKISENIPIGSKVLKIEAHDADSAHYGSVAYRIVGDQGDAFEIKERYIVVKNEIDFEKTKAYEFEIEASDGGEPSLKANATVRITVIDVNDNVPQFEQCNLTAVIQEGTNTKLPLLQMVVKDKDGPGNGDPFRVELTGDGADRFFVDKNLHLLQKSKKLTKNTYKLTATAYDIGNLSSQCPVTVYVKEQSRHPPEINSMVITLNTVMGEFLGGRIGVVRAQDRDKEDMLRYAVHPDVEGFRIDPDSGALIAQSDLLAGIYRLNATVTDGQFTVAAPIIVDVSSVDQDALDHSISIRVKNMNGAKFLENHLELFHKAVAKHLNVQPTHVRILSLQEIPTDHHHSHRLRYRKRRNLERTSTDLDVLFTVSRGDSRGYLRPIHVRQRLEQSAVEISDVSKLEIVALTTEVCRRDLCAKGECRDRLWLESSGDFTEYDSFISPRHKRTFECICKEGYGGRKCDVAVDRCSREQCSKEEMCIATVDEPGFRCVCPPGRKGERCTEMACEGERDCSQTAELSVAGDGYIHMTISTSLESRLELSVELKTLSTDATILYARGKSDFHQIRLVDGYAEYRWDCGTGEGLARVPHTRISDGKWHVLKVSRRGRHSRLAVDDTYSGEGYSPPGSDVINLYSSGMTLVLGARVEYQNEVLHDVFSVVPFEHQTASDVAHKVTDGVTACFRRISIDGLTLPKTRQGIRLHNVNIGCAALDANPCSSQPCQNDAACSTDPTSVTGFKCHCPARYSGSTCEIDLNACASNPCPNGVACQSLFNDFLCMCPAGFSGKTCQHRGQWNPCASSPCGPYGQCYPNHFSQTGYECLCARGYAGTNCSQKIPDFMAHFWPLSLIELVAVIAVICLLIAIIILTICICRKKTTDDRKISTETKDDDVRHSLIHKPPPDSPPPLPPRSYRPQFSNLESAQMTGLPTVQVRPLPTHERLSSGGRCDSRSPSLADSGHSHWRKSTRHGSVNLDAARQYGSAADDLEQLGRLGIVRRHDRPIPEHTNGAFSSASGLGDSIQCLPTTEEAIPNIDRIDDAVDSAIEFRNERIKLEQLTSNVNGNPVDESDYMTMRPIKRRSQIHDSCESQRRPLLEATSDSDGCGTATTDVDFVYPPKPPKHGAPPPLYDNPAPETAEQL</sequence>
<dbReference type="Pfam" id="PF00028">
    <property type="entry name" value="Cadherin"/>
    <property type="match status" value="2"/>
</dbReference>
<evidence type="ECO:0000256" key="2">
    <source>
        <dbReference type="ARBA" id="ARBA00022692"/>
    </source>
</evidence>
<dbReference type="SUPFAM" id="SSF49313">
    <property type="entry name" value="Cadherin-like"/>
    <property type="match status" value="4"/>
</dbReference>
<feature type="domain" description="Cadherin" evidence="17">
    <location>
        <begin position="293"/>
        <end position="405"/>
    </location>
</feature>
<dbReference type="PANTHER" id="PTHR24026">
    <property type="entry name" value="FAT ATYPICAL CADHERIN-RELATED"/>
    <property type="match status" value="1"/>
</dbReference>
<feature type="transmembrane region" description="Helical" evidence="14">
    <location>
        <begin position="938"/>
        <end position="967"/>
    </location>
</feature>
<evidence type="ECO:0000259" key="16">
    <source>
        <dbReference type="PROSITE" id="PS50026"/>
    </source>
</evidence>
<name>A0A1I8AC89_9BILA</name>
<dbReference type="PROSITE" id="PS00022">
    <property type="entry name" value="EGF_1"/>
    <property type="match status" value="4"/>
</dbReference>
<keyword evidence="4" id="KW-0677">Repeat</keyword>
<dbReference type="SUPFAM" id="SSF49899">
    <property type="entry name" value="Concanavalin A-like lectins/glucanases"/>
    <property type="match status" value="1"/>
</dbReference>
<dbReference type="InterPro" id="IPR000742">
    <property type="entry name" value="EGF"/>
</dbReference>
<evidence type="ECO:0000313" key="19">
    <source>
        <dbReference type="WBParaSite" id="L893_g4281.t1"/>
    </source>
</evidence>
<dbReference type="PANTHER" id="PTHR24026:SF126">
    <property type="entry name" value="PROTOCADHERIN FAT 4"/>
    <property type="match status" value="1"/>
</dbReference>
<feature type="compositionally biased region" description="Pro residues" evidence="13">
    <location>
        <begin position="1210"/>
        <end position="1223"/>
    </location>
</feature>
<organism evidence="18 19">
    <name type="scientific">Steinernema glaseri</name>
    <dbReference type="NCBI Taxonomy" id="37863"/>
    <lineage>
        <taxon>Eukaryota</taxon>
        <taxon>Metazoa</taxon>
        <taxon>Ecdysozoa</taxon>
        <taxon>Nematoda</taxon>
        <taxon>Chromadorea</taxon>
        <taxon>Rhabditida</taxon>
        <taxon>Tylenchina</taxon>
        <taxon>Panagrolaimomorpha</taxon>
        <taxon>Strongyloidoidea</taxon>
        <taxon>Steinernematidae</taxon>
        <taxon>Steinernema</taxon>
    </lineage>
</organism>
<feature type="region of interest" description="Disordered" evidence="13">
    <location>
        <begin position="976"/>
        <end position="1010"/>
    </location>
</feature>
<feature type="region of interest" description="Disordered" evidence="13">
    <location>
        <begin position="1092"/>
        <end position="1112"/>
    </location>
</feature>
<feature type="compositionally biased region" description="Pro residues" evidence="13">
    <location>
        <begin position="996"/>
        <end position="1006"/>
    </location>
</feature>
<dbReference type="GO" id="GO:0007411">
    <property type="term" value="P:axon guidance"/>
    <property type="evidence" value="ECO:0007669"/>
    <property type="project" value="UniProtKB-ARBA"/>
</dbReference>
<feature type="domain" description="EGF-like" evidence="16">
    <location>
        <begin position="889"/>
        <end position="928"/>
    </location>
</feature>
<keyword evidence="2 14" id="KW-0812">Transmembrane</keyword>
<dbReference type="FunFam" id="2.10.25.10:FF:000472">
    <property type="entry name" value="Uncharacterized protein, isoform A"/>
    <property type="match status" value="1"/>
</dbReference>
<feature type="domain" description="Laminin G" evidence="15">
    <location>
        <begin position="612"/>
        <end position="804"/>
    </location>
</feature>
<feature type="compositionally biased region" description="Basic and acidic residues" evidence="13">
    <location>
        <begin position="976"/>
        <end position="988"/>
    </location>
</feature>
<feature type="compositionally biased region" description="Polar residues" evidence="13">
    <location>
        <begin position="1192"/>
        <end position="1203"/>
    </location>
</feature>
<protein>
    <submittedName>
        <fullName evidence="19">Cadherin domain protein</fullName>
    </submittedName>
</protein>
<dbReference type="SMART" id="SM00112">
    <property type="entry name" value="CA"/>
    <property type="match status" value="4"/>
</dbReference>
<keyword evidence="18" id="KW-1185">Reference proteome</keyword>